<comment type="caution">
    <text evidence="9">The sequence shown here is derived from an EMBL/GenBank/DDBJ whole genome shotgun (WGS) entry which is preliminary data.</text>
</comment>
<organism evidence="9 10">
    <name type="scientific">Asbolus verrucosus</name>
    <name type="common">Desert ironclad beetle</name>
    <dbReference type="NCBI Taxonomy" id="1661398"/>
    <lineage>
        <taxon>Eukaryota</taxon>
        <taxon>Metazoa</taxon>
        <taxon>Ecdysozoa</taxon>
        <taxon>Arthropoda</taxon>
        <taxon>Hexapoda</taxon>
        <taxon>Insecta</taxon>
        <taxon>Pterygota</taxon>
        <taxon>Neoptera</taxon>
        <taxon>Endopterygota</taxon>
        <taxon>Coleoptera</taxon>
        <taxon>Polyphaga</taxon>
        <taxon>Cucujiformia</taxon>
        <taxon>Tenebrionidae</taxon>
        <taxon>Pimeliinae</taxon>
        <taxon>Asbolus</taxon>
    </lineage>
</organism>
<dbReference type="Proteomes" id="UP000292052">
    <property type="component" value="Unassembled WGS sequence"/>
</dbReference>
<keyword evidence="3 8" id="KW-0349">Heme</keyword>
<evidence type="ECO:0000313" key="10">
    <source>
        <dbReference type="Proteomes" id="UP000292052"/>
    </source>
</evidence>
<evidence type="ECO:0000256" key="7">
    <source>
        <dbReference type="ARBA" id="ARBA00023033"/>
    </source>
</evidence>
<evidence type="ECO:0000256" key="6">
    <source>
        <dbReference type="ARBA" id="ARBA00023004"/>
    </source>
</evidence>
<dbReference type="OrthoDB" id="1470350at2759"/>
<keyword evidence="5" id="KW-0560">Oxidoreductase</keyword>
<dbReference type="InterPro" id="IPR050196">
    <property type="entry name" value="Cytochrome_P450_Monoox"/>
</dbReference>
<dbReference type="PRINTS" id="PR00385">
    <property type="entry name" value="P450"/>
</dbReference>
<sequence>MIPLIVLLILTPFLWWYLTLRKHKSLEKIPGPKPKPFIGNSLDLGSSPQASELKVVISKPELIEMILSSNVHITKSHAYDLLIPWLGIGLLISTEVFNSAGNILIEKLSKEVGKESTDIFSYINLYSLDVICGKFKIMQLKTYSWLLFLETSMGYKIDAQKNKNTDYVAAVRGYLDIFMVRMFSAWERFGLLFQLFSKKYPVYKHSLNIMHKFTNGVIIQRREEKSRVQLGLPATEDGIKRKVALLDMLLESESNNVLTNEDIREEIDTFMFEGHDTTTSGISFTILALADNPDVQGKVYQEIRSIMGTDEIITMKHLNDMKYLEMVIKEAQRFYTTVPLIERKLETDCNIGITLTLFLYGLHHSEDYFSDPQKFDPDRFLPENQSTRHKFAYVPFSAGPRNCIVPNYKPDLGVAAILKSYNGIQIQLQSRQEKTN</sequence>
<comment type="similarity">
    <text evidence="2">Belongs to the cytochrome P450 family.</text>
</comment>
<dbReference type="SUPFAM" id="SSF48264">
    <property type="entry name" value="Cytochrome P450"/>
    <property type="match status" value="1"/>
</dbReference>
<comment type="cofactor">
    <cofactor evidence="1 8">
        <name>heme</name>
        <dbReference type="ChEBI" id="CHEBI:30413"/>
    </cofactor>
</comment>
<feature type="binding site" description="axial binding residue" evidence="8">
    <location>
        <position position="403"/>
    </location>
    <ligand>
        <name>heme</name>
        <dbReference type="ChEBI" id="CHEBI:30413"/>
    </ligand>
    <ligandPart>
        <name>Fe</name>
        <dbReference type="ChEBI" id="CHEBI:18248"/>
    </ligandPart>
</feature>
<proteinExistence type="inferred from homology"/>
<evidence type="ECO:0000256" key="2">
    <source>
        <dbReference type="ARBA" id="ARBA00010617"/>
    </source>
</evidence>
<feature type="non-terminal residue" evidence="9">
    <location>
        <position position="436"/>
    </location>
</feature>
<dbReference type="STRING" id="1661398.A0A482VMX8"/>
<accession>A0A482VMX8</accession>
<dbReference type="Gene3D" id="1.10.630.10">
    <property type="entry name" value="Cytochrome P450"/>
    <property type="match status" value="1"/>
</dbReference>
<evidence type="ECO:0000256" key="3">
    <source>
        <dbReference type="ARBA" id="ARBA00022617"/>
    </source>
</evidence>
<protein>
    <submittedName>
        <fullName evidence="9">Cytochrome P450 monooxygenase CYP4H10</fullName>
    </submittedName>
</protein>
<dbReference type="GO" id="GO:0020037">
    <property type="term" value="F:heme binding"/>
    <property type="evidence" value="ECO:0007669"/>
    <property type="project" value="InterPro"/>
</dbReference>
<dbReference type="InterPro" id="IPR001128">
    <property type="entry name" value="Cyt_P450"/>
</dbReference>
<keyword evidence="7 9" id="KW-0503">Monooxygenase</keyword>
<dbReference type="Pfam" id="PF00067">
    <property type="entry name" value="p450"/>
    <property type="match status" value="1"/>
</dbReference>
<dbReference type="PANTHER" id="PTHR24291:SF187">
    <property type="entry name" value="CYTOCHROME P450 4AE1-RELATED"/>
    <property type="match status" value="1"/>
</dbReference>
<keyword evidence="6 8" id="KW-0408">Iron</keyword>
<name>A0A482VMX8_ASBVE</name>
<dbReference type="GO" id="GO:0016705">
    <property type="term" value="F:oxidoreductase activity, acting on paired donors, with incorporation or reduction of molecular oxygen"/>
    <property type="evidence" value="ECO:0007669"/>
    <property type="project" value="InterPro"/>
</dbReference>
<evidence type="ECO:0000256" key="1">
    <source>
        <dbReference type="ARBA" id="ARBA00001971"/>
    </source>
</evidence>
<gene>
    <name evidence="9" type="ORF">BDFB_009172</name>
</gene>
<evidence type="ECO:0000256" key="8">
    <source>
        <dbReference type="PIRSR" id="PIRSR602401-1"/>
    </source>
</evidence>
<evidence type="ECO:0000313" key="9">
    <source>
        <dbReference type="EMBL" id="RZC34252.1"/>
    </source>
</evidence>
<evidence type="ECO:0000256" key="4">
    <source>
        <dbReference type="ARBA" id="ARBA00022723"/>
    </source>
</evidence>
<dbReference type="PRINTS" id="PR00463">
    <property type="entry name" value="EP450I"/>
</dbReference>
<evidence type="ECO:0000256" key="5">
    <source>
        <dbReference type="ARBA" id="ARBA00023002"/>
    </source>
</evidence>
<dbReference type="GO" id="GO:0005506">
    <property type="term" value="F:iron ion binding"/>
    <property type="evidence" value="ECO:0007669"/>
    <property type="project" value="InterPro"/>
</dbReference>
<dbReference type="AlphaFoldDB" id="A0A482VMX8"/>
<dbReference type="GO" id="GO:0004497">
    <property type="term" value="F:monooxygenase activity"/>
    <property type="evidence" value="ECO:0007669"/>
    <property type="project" value="UniProtKB-KW"/>
</dbReference>
<keyword evidence="4 8" id="KW-0479">Metal-binding</keyword>
<dbReference type="PANTHER" id="PTHR24291">
    <property type="entry name" value="CYTOCHROME P450 FAMILY 4"/>
    <property type="match status" value="1"/>
</dbReference>
<reference evidence="9 10" key="1">
    <citation type="submission" date="2017-03" db="EMBL/GenBank/DDBJ databases">
        <title>Genome of the blue death feigning beetle - Asbolus verrucosus.</title>
        <authorList>
            <person name="Rider S.D."/>
        </authorList>
    </citation>
    <scope>NUCLEOTIDE SEQUENCE [LARGE SCALE GENOMIC DNA]</scope>
    <source>
        <strain evidence="9">Butters</strain>
        <tissue evidence="9">Head and leg muscle</tissue>
    </source>
</reference>
<dbReference type="EMBL" id="QDEB01081631">
    <property type="protein sequence ID" value="RZC34252.1"/>
    <property type="molecule type" value="Genomic_DNA"/>
</dbReference>
<dbReference type="InterPro" id="IPR002401">
    <property type="entry name" value="Cyt_P450_E_grp-I"/>
</dbReference>
<keyword evidence="10" id="KW-1185">Reference proteome</keyword>
<dbReference type="InterPro" id="IPR036396">
    <property type="entry name" value="Cyt_P450_sf"/>
</dbReference>